<dbReference type="OrthoDB" id="10264738at2759"/>
<dbReference type="InterPro" id="IPR015655">
    <property type="entry name" value="PP2C"/>
</dbReference>
<dbReference type="InterPro" id="IPR036457">
    <property type="entry name" value="PPM-type-like_dom_sf"/>
</dbReference>
<dbReference type="AlphaFoldDB" id="A0A1S2XVW5"/>
<dbReference type="GeneID" id="101503050"/>
<protein>
    <recommendedName>
        <fullName evidence="1">PPM-type phosphatase domain-containing protein</fullName>
    </recommendedName>
</protein>
<sequence>MRFRNLHLKIKAFRLKRFLLRVIGRKRKLMPAKKPSWMVPITHGYQVVEHHMIIDGFDYSDFDSVVVQREQMDQTELWYFGIFDPLIGDKVTKYMQSHFFAKKLQEAHIWRKSKETMKRAYLGVRAKMREEHRYEEMCIMGSASAMVINGEKLVIANIGDYRAVVCRDGIAHQLTDTYQQSAKRHWSRRIFSGNAVAARHFSSSDFVIRSESIDSDTEFLILASNGIWEVMKNQEAVNLISHIEDPQEAAECLANEALNRMSKGNISCLIIRFDS</sequence>
<dbReference type="PANTHER" id="PTHR47992">
    <property type="entry name" value="PROTEIN PHOSPHATASE"/>
    <property type="match status" value="1"/>
</dbReference>
<dbReference type="Pfam" id="PF00481">
    <property type="entry name" value="PP2C"/>
    <property type="match status" value="2"/>
</dbReference>
<proteinExistence type="predicted"/>
<keyword evidence="2" id="KW-1185">Reference proteome</keyword>
<name>A0A1S2XVW5_CICAR</name>
<feature type="domain" description="PPM-type phosphatase" evidence="1">
    <location>
        <begin position="59"/>
        <end position="273"/>
    </location>
</feature>
<reference evidence="3" key="2">
    <citation type="submission" date="2025-08" db="UniProtKB">
        <authorList>
            <consortium name="RefSeq"/>
        </authorList>
    </citation>
    <scope>IDENTIFICATION</scope>
    <source>
        <tissue evidence="3">Etiolated seedlings</tissue>
    </source>
</reference>
<evidence type="ECO:0000259" key="1">
    <source>
        <dbReference type="PROSITE" id="PS51746"/>
    </source>
</evidence>
<dbReference type="GO" id="GO:0004722">
    <property type="term" value="F:protein serine/threonine phosphatase activity"/>
    <property type="evidence" value="ECO:0007669"/>
    <property type="project" value="InterPro"/>
</dbReference>
<dbReference type="CDD" id="cd00143">
    <property type="entry name" value="PP2Cc"/>
    <property type="match status" value="1"/>
</dbReference>
<dbReference type="Proteomes" id="UP000087171">
    <property type="component" value="Chromosome Ca4"/>
</dbReference>
<dbReference type="InterPro" id="IPR001932">
    <property type="entry name" value="PPM-type_phosphatase-like_dom"/>
</dbReference>
<evidence type="ECO:0000313" key="2">
    <source>
        <dbReference type="Proteomes" id="UP000087171"/>
    </source>
</evidence>
<dbReference type="RefSeq" id="XP_004495363.1">
    <property type="nucleotide sequence ID" value="XM_004495306.3"/>
</dbReference>
<gene>
    <name evidence="3" type="primary">LOC101503050</name>
</gene>
<reference evidence="2" key="1">
    <citation type="journal article" date="2013" name="Nat. Biotechnol.">
        <title>Draft genome sequence of chickpea (Cicer arietinum) provides a resource for trait improvement.</title>
        <authorList>
            <person name="Varshney R.K."/>
            <person name="Song C."/>
            <person name="Saxena R.K."/>
            <person name="Azam S."/>
            <person name="Yu S."/>
            <person name="Sharpe A.G."/>
            <person name="Cannon S."/>
            <person name="Baek J."/>
            <person name="Rosen B.D."/>
            <person name="Tar'an B."/>
            <person name="Millan T."/>
            <person name="Zhang X."/>
            <person name="Ramsay L.D."/>
            <person name="Iwata A."/>
            <person name="Wang Y."/>
            <person name="Nelson W."/>
            <person name="Farmer A.D."/>
            <person name="Gaur P.M."/>
            <person name="Soderlund C."/>
            <person name="Penmetsa R.V."/>
            <person name="Xu C."/>
            <person name="Bharti A.K."/>
            <person name="He W."/>
            <person name="Winter P."/>
            <person name="Zhao S."/>
            <person name="Hane J.K."/>
            <person name="Carrasquilla-Garcia N."/>
            <person name="Condie J.A."/>
            <person name="Upadhyaya H.D."/>
            <person name="Luo M.C."/>
            <person name="Thudi M."/>
            <person name="Gowda C.L."/>
            <person name="Singh N.P."/>
            <person name="Lichtenzveig J."/>
            <person name="Gali K.K."/>
            <person name="Rubio J."/>
            <person name="Nadarajan N."/>
            <person name="Dolezel J."/>
            <person name="Bansal K.C."/>
            <person name="Xu X."/>
            <person name="Edwards D."/>
            <person name="Zhang G."/>
            <person name="Kahl G."/>
            <person name="Gil J."/>
            <person name="Singh K.B."/>
            <person name="Datta S.K."/>
            <person name="Jackson S.A."/>
            <person name="Wang J."/>
            <person name="Cook D.R."/>
        </authorList>
    </citation>
    <scope>NUCLEOTIDE SEQUENCE [LARGE SCALE GENOMIC DNA]</scope>
    <source>
        <strain evidence="2">cv. CDC Frontier</strain>
    </source>
</reference>
<dbReference type="Gene3D" id="3.60.40.10">
    <property type="entry name" value="PPM-type phosphatase domain"/>
    <property type="match status" value="1"/>
</dbReference>
<dbReference type="SMART" id="SM00332">
    <property type="entry name" value="PP2Cc"/>
    <property type="match status" value="1"/>
</dbReference>
<dbReference type="SUPFAM" id="SSF81606">
    <property type="entry name" value="PP2C-like"/>
    <property type="match status" value="1"/>
</dbReference>
<accession>A0A1S2XVW5</accession>
<dbReference type="KEGG" id="cam:101503050"/>
<dbReference type="PROSITE" id="PS51746">
    <property type="entry name" value="PPM_2"/>
    <property type="match status" value="1"/>
</dbReference>
<dbReference type="PaxDb" id="3827-XP_004495363.1"/>
<organism evidence="2 3">
    <name type="scientific">Cicer arietinum</name>
    <name type="common">Chickpea</name>
    <name type="synonym">Garbanzo</name>
    <dbReference type="NCBI Taxonomy" id="3827"/>
    <lineage>
        <taxon>Eukaryota</taxon>
        <taxon>Viridiplantae</taxon>
        <taxon>Streptophyta</taxon>
        <taxon>Embryophyta</taxon>
        <taxon>Tracheophyta</taxon>
        <taxon>Spermatophyta</taxon>
        <taxon>Magnoliopsida</taxon>
        <taxon>eudicotyledons</taxon>
        <taxon>Gunneridae</taxon>
        <taxon>Pentapetalae</taxon>
        <taxon>rosids</taxon>
        <taxon>fabids</taxon>
        <taxon>Fabales</taxon>
        <taxon>Fabaceae</taxon>
        <taxon>Papilionoideae</taxon>
        <taxon>50 kb inversion clade</taxon>
        <taxon>NPAAA clade</taxon>
        <taxon>Hologalegina</taxon>
        <taxon>IRL clade</taxon>
        <taxon>Cicereae</taxon>
        <taxon>Cicer</taxon>
    </lineage>
</organism>
<dbReference type="eggNOG" id="KOG0698">
    <property type="taxonomic scope" value="Eukaryota"/>
</dbReference>
<evidence type="ECO:0000313" key="3">
    <source>
        <dbReference type="RefSeq" id="XP_004495363.1"/>
    </source>
</evidence>